<organism evidence="1 2">
    <name type="scientific">Candidatus Accumulibacter phosphatis</name>
    <dbReference type="NCBI Taxonomy" id="327160"/>
    <lineage>
        <taxon>Bacteria</taxon>
        <taxon>Pseudomonadati</taxon>
        <taxon>Pseudomonadota</taxon>
        <taxon>Betaproteobacteria</taxon>
        <taxon>Candidatus Accumulibacter</taxon>
    </lineage>
</organism>
<protein>
    <submittedName>
        <fullName evidence="1">Uncharacterized protein</fullName>
    </submittedName>
</protein>
<dbReference type="EMBL" id="JDVG02000176">
    <property type="protein sequence ID" value="KFB73725.1"/>
    <property type="molecule type" value="Genomic_DNA"/>
</dbReference>
<accession>A0A080M056</accession>
<evidence type="ECO:0000313" key="2">
    <source>
        <dbReference type="Proteomes" id="UP000020077"/>
    </source>
</evidence>
<reference evidence="1 2" key="1">
    <citation type="submission" date="2014-02" db="EMBL/GenBank/DDBJ databases">
        <title>Expanding our view of genomic diversity in Candidatus Accumulibacter clades.</title>
        <authorList>
            <person name="Skennerton C.T."/>
            <person name="Barr J.J."/>
            <person name="Slater F.R."/>
            <person name="Bond P.L."/>
            <person name="Tyson G.W."/>
        </authorList>
    </citation>
    <scope>NUCLEOTIDE SEQUENCE [LARGE SCALE GENOMIC DNA]</scope>
    <source>
        <strain evidence="2">BA-91</strain>
    </source>
</reference>
<evidence type="ECO:0000313" key="1">
    <source>
        <dbReference type="EMBL" id="KFB73725.1"/>
    </source>
</evidence>
<dbReference type="AlphaFoldDB" id="A0A080M056"/>
<comment type="caution">
    <text evidence="1">The sequence shown here is derived from an EMBL/GenBank/DDBJ whole genome shotgun (WGS) entry which is preliminary data.</text>
</comment>
<sequence length="107" mass="12088">MQALPPALEKESDRQVSQLVWQTTPIPVQVRFAWAEHALVASVTPMTVGQFTGRALLCSPPNWKIEELEGTEILGYVDPDPRGPIVLKTRRGFIWPLERSRVEILKV</sequence>
<proteinExistence type="predicted"/>
<gene>
    <name evidence="1" type="ORF">AW09_001020</name>
</gene>
<dbReference type="Proteomes" id="UP000020077">
    <property type="component" value="Unassembled WGS sequence"/>
</dbReference>
<name>A0A080M056_9PROT</name>